<reference evidence="1 2" key="1">
    <citation type="submission" date="2024-02" db="EMBL/GenBank/DDBJ databases">
        <authorList>
            <person name="Chen Y."/>
            <person name="Shah S."/>
            <person name="Dougan E. K."/>
            <person name="Thang M."/>
            <person name="Chan C."/>
        </authorList>
    </citation>
    <scope>NUCLEOTIDE SEQUENCE [LARGE SCALE GENOMIC DNA]</scope>
</reference>
<keyword evidence="2" id="KW-1185">Reference proteome</keyword>
<dbReference type="EMBL" id="CAXAMM010023080">
    <property type="protein sequence ID" value="CAK9053058.1"/>
    <property type="molecule type" value="Genomic_DNA"/>
</dbReference>
<sequence>MQLSAMGAERQKKDIMKTAMRFEIMLAERRKLESCRDQNDEELLASIISRYNSYRAVSAVKKWQINSDMQSAIFAIIRGLTAETRALVRQHLDFNKYDESGYNEGLLRAKRHQLNETPRGMPAAWADRLTDHVIKPVAKGAGLTSLGADDPTEVEDAEDIVVHMREQLEIGIQAVEKVMEKRCLMVCVDKGAPQTLATLQRRVLSEASTRFGAADPSKMHHVGMLDFSKLGRVSMVEIKEAAEWCKMILNLNDEYSNF</sequence>
<evidence type="ECO:0000313" key="1">
    <source>
        <dbReference type="EMBL" id="CAK9053058.1"/>
    </source>
</evidence>
<organism evidence="1 2">
    <name type="scientific">Durusdinium trenchii</name>
    <dbReference type="NCBI Taxonomy" id="1381693"/>
    <lineage>
        <taxon>Eukaryota</taxon>
        <taxon>Sar</taxon>
        <taxon>Alveolata</taxon>
        <taxon>Dinophyceae</taxon>
        <taxon>Suessiales</taxon>
        <taxon>Symbiodiniaceae</taxon>
        <taxon>Durusdinium</taxon>
    </lineage>
</organism>
<protein>
    <submittedName>
        <fullName evidence="1">Uncharacterized protein</fullName>
    </submittedName>
</protein>
<gene>
    <name evidence="1" type="ORF">SCF082_LOCUS28955</name>
</gene>
<accession>A0ABP0MPL8</accession>
<name>A0ABP0MPL8_9DINO</name>
<comment type="caution">
    <text evidence="1">The sequence shown here is derived from an EMBL/GenBank/DDBJ whole genome shotgun (WGS) entry which is preliminary data.</text>
</comment>
<dbReference type="Proteomes" id="UP001642464">
    <property type="component" value="Unassembled WGS sequence"/>
</dbReference>
<evidence type="ECO:0000313" key="2">
    <source>
        <dbReference type="Proteomes" id="UP001642464"/>
    </source>
</evidence>
<proteinExistence type="predicted"/>